<keyword evidence="3" id="KW-1185">Reference proteome</keyword>
<sequence length="418" mass="45961">MKITYLNCFLIPFAASLLFGCNAKSTPKGTVVSIEPTPPINQAGNTAGLSIQTLALGISEIPSSLASTYTKTLKFNRYTQVSTPNSKAIHIVAQDQITDNQIVRARSILEHFLAPLPDSEYGSDKTAVANKMSENGAVLLLLNGVDDGTNKAAELDGQPLYFGEMQVEGHPWYITQDYAHRDASYEEILHLVHDYGIGVDQNTAFNGALPSFQAEIRSAQIDAQSQNLWGMGAADWITELTAENSLSQEYLAAVVDVYYGLWGANMEFPTTGMHDLYVAKTREDIVTKDPLGATLMDNKFFAPYLTYNARIDESFTGDFSLLFNANLPYTHHAQYLKDVTLTGTNKSNVIVNQLNNHITGNIAENTVIFSGSSVEYQIAHANTYVTVEDMRDNRDGTNTLIAVEKIRFSDITLDVLSN</sequence>
<protein>
    <recommendedName>
        <fullName evidence="4">Lipoprotein</fullName>
    </recommendedName>
</protein>
<accession>A0ABR9EDI5</accession>
<feature type="chain" id="PRO_5045365081" description="Lipoprotein" evidence="1">
    <location>
        <begin position="24"/>
        <end position="418"/>
    </location>
</feature>
<comment type="caution">
    <text evidence="2">The sequence shown here is derived from an EMBL/GenBank/DDBJ whole genome shotgun (WGS) entry which is preliminary data.</text>
</comment>
<evidence type="ECO:0000313" key="3">
    <source>
        <dbReference type="Proteomes" id="UP000615755"/>
    </source>
</evidence>
<evidence type="ECO:0008006" key="4">
    <source>
        <dbReference type="Google" id="ProtNLM"/>
    </source>
</evidence>
<dbReference type="PROSITE" id="PS51257">
    <property type="entry name" value="PROKAR_LIPOPROTEIN"/>
    <property type="match status" value="1"/>
</dbReference>
<feature type="signal peptide" evidence="1">
    <location>
        <begin position="1"/>
        <end position="23"/>
    </location>
</feature>
<name>A0ABR9EDI5_9GAMM</name>
<dbReference type="Proteomes" id="UP000615755">
    <property type="component" value="Unassembled WGS sequence"/>
</dbReference>
<gene>
    <name evidence="2" type="ORF">PAUR_a2548</name>
</gene>
<organism evidence="2 3">
    <name type="scientific">Pseudoalteromonas aurantia 208</name>
    <dbReference type="NCBI Taxonomy" id="1314867"/>
    <lineage>
        <taxon>Bacteria</taxon>
        <taxon>Pseudomonadati</taxon>
        <taxon>Pseudomonadota</taxon>
        <taxon>Gammaproteobacteria</taxon>
        <taxon>Alteromonadales</taxon>
        <taxon>Pseudoalteromonadaceae</taxon>
        <taxon>Pseudoalteromonas</taxon>
    </lineage>
</organism>
<evidence type="ECO:0000313" key="2">
    <source>
        <dbReference type="EMBL" id="MBE0368837.1"/>
    </source>
</evidence>
<evidence type="ECO:0000256" key="1">
    <source>
        <dbReference type="SAM" id="SignalP"/>
    </source>
</evidence>
<proteinExistence type="predicted"/>
<keyword evidence="1" id="KW-0732">Signal</keyword>
<dbReference type="EMBL" id="AQGV01000012">
    <property type="protein sequence ID" value="MBE0368837.1"/>
    <property type="molecule type" value="Genomic_DNA"/>
</dbReference>
<dbReference type="RefSeq" id="WP_192508056.1">
    <property type="nucleotide sequence ID" value="NZ_AQGV01000012.1"/>
</dbReference>
<reference evidence="2 3" key="1">
    <citation type="submission" date="2015-03" db="EMBL/GenBank/DDBJ databases">
        <title>Genome sequence of Pseudoalteromonas aurantia.</title>
        <authorList>
            <person name="Xie B.-B."/>
            <person name="Rong J.-C."/>
            <person name="Qin Q.-L."/>
            <person name="Zhang Y.-Z."/>
        </authorList>
    </citation>
    <scope>NUCLEOTIDE SEQUENCE [LARGE SCALE GENOMIC DNA]</scope>
    <source>
        <strain evidence="2 3">208</strain>
    </source>
</reference>